<evidence type="ECO:0000259" key="6">
    <source>
        <dbReference type="Pfam" id="PF04932"/>
    </source>
</evidence>
<dbReference type="AlphaFoldDB" id="A0A1F6LRE8"/>
<feature type="transmembrane region" description="Helical" evidence="5">
    <location>
        <begin position="286"/>
        <end position="308"/>
    </location>
</feature>
<comment type="subcellular location">
    <subcellularLocation>
        <location evidence="1">Membrane</location>
        <topology evidence="1">Multi-pass membrane protein</topology>
    </subcellularLocation>
</comment>
<evidence type="ECO:0000313" key="7">
    <source>
        <dbReference type="EMBL" id="OGH61885.1"/>
    </source>
</evidence>
<organism evidence="7 8">
    <name type="scientific">Candidatus Magasanikbacteria bacterium RIFCSPHIGHO2_01_FULL_50_8</name>
    <dbReference type="NCBI Taxonomy" id="1798674"/>
    <lineage>
        <taxon>Bacteria</taxon>
        <taxon>Candidatus Magasanikiibacteriota</taxon>
    </lineage>
</organism>
<keyword evidence="3 5" id="KW-1133">Transmembrane helix</keyword>
<sequence>MQTALNRNFLLLLIGYIALRATSFFVRDVWWAETIIAALAIGCFAYFCIKDLSLGWKLLVIELLIDGAGHFFEFESLLLRTWFLGIFAAAWLWRKIRTRTPFVLPPRAVLIALVVFGLFFLWSILTGLMREHSPLFVLQDAMLYLFVLLLFPALEMQQVPQLLSAVATNVFIFGSTIFSVATFALYSSSVFTLTDPYYHWFRNVASGKITDLGLHFFRIVLPEHLLFVPIILVLFSCLLKKISDKKLWLLLSCSLLVVMLNFTRIYFVALAVGALFLLYHTPWKQWIKTASLTLAVSLLIFFSFHFVASRGASFGLDLIVGRAAGVRAPSSDVSGAIRMAMLPDIFRTITARPWLGSGLGTTVSYRDPTTQLIETRTQFDWGYFEMIAELGIFGTLAYLFLLIVILRKGTRSAVAVDSSVVHGLLAGAIALFIVNITTPALFQGFGVLYFVFLITMQKCKVVANE</sequence>
<evidence type="ECO:0000256" key="1">
    <source>
        <dbReference type="ARBA" id="ARBA00004141"/>
    </source>
</evidence>
<feature type="transmembrane region" description="Helical" evidence="5">
    <location>
        <begin position="386"/>
        <end position="406"/>
    </location>
</feature>
<feature type="transmembrane region" description="Helical" evidence="5">
    <location>
        <begin position="135"/>
        <end position="154"/>
    </location>
</feature>
<dbReference type="PANTHER" id="PTHR37422:SF13">
    <property type="entry name" value="LIPOPOLYSACCHARIDE BIOSYNTHESIS PROTEIN PA4999-RELATED"/>
    <property type="match status" value="1"/>
</dbReference>
<feature type="transmembrane region" description="Helical" evidence="5">
    <location>
        <begin position="166"/>
        <end position="186"/>
    </location>
</feature>
<name>A0A1F6LRE8_9BACT</name>
<reference evidence="7 8" key="1">
    <citation type="journal article" date="2016" name="Nat. Commun.">
        <title>Thousands of microbial genomes shed light on interconnected biogeochemical processes in an aquifer system.</title>
        <authorList>
            <person name="Anantharaman K."/>
            <person name="Brown C.T."/>
            <person name="Hug L.A."/>
            <person name="Sharon I."/>
            <person name="Castelle C.J."/>
            <person name="Probst A.J."/>
            <person name="Thomas B.C."/>
            <person name="Singh A."/>
            <person name="Wilkins M.J."/>
            <person name="Karaoz U."/>
            <person name="Brodie E.L."/>
            <person name="Williams K.H."/>
            <person name="Hubbard S.S."/>
            <person name="Banfield J.F."/>
        </authorList>
    </citation>
    <scope>NUCLEOTIDE SEQUENCE [LARGE SCALE GENOMIC DNA]</scope>
</reference>
<feature type="transmembrane region" description="Helical" evidence="5">
    <location>
        <begin position="216"/>
        <end position="235"/>
    </location>
</feature>
<keyword evidence="2 5" id="KW-0812">Transmembrane</keyword>
<feature type="transmembrane region" description="Helical" evidence="5">
    <location>
        <begin position="426"/>
        <end position="452"/>
    </location>
</feature>
<keyword evidence="4 5" id="KW-0472">Membrane</keyword>
<comment type="caution">
    <text evidence="7">The sequence shown here is derived from an EMBL/GenBank/DDBJ whole genome shotgun (WGS) entry which is preliminary data.</text>
</comment>
<dbReference type="GO" id="GO:0016020">
    <property type="term" value="C:membrane"/>
    <property type="evidence" value="ECO:0007669"/>
    <property type="project" value="UniProtKB-SubCell"/>
</dbReference>
<dbReference type="InterPro" id="IPR007016">
    <property type="entry name" value="O-antigen_ligase-rel_domated"/>
</dbReference>
<feature type="domain" description="O-antigen ligase-related" evidence="6">
    <location>
        <begin position="250"/>
        <end position="399"/>
    </location>
</feature>
<dbReference type="Pfam" id="PF04932">
    <property type="entry name" value="Wzy_C"/>
    <property type="match status" value="1"/>
</dbReference>
<evidence type="ECO:0000256" key="5">
    <source>
        <dbReference type="SAM" id="Phobius"/>
    </source>
</evidence>
<proteinExistence type="predicted"/>
<dbReference type="Proteomes" id="UP000176329">
    <property type="component" value="Unassembled WGS sequence"/>
</dbReference>
<evidence type="ECO:0000256" key="2">
    <source>
        <dbReference type="ARBA" id="ARBA00022692"/>
    </source>
</evidence>
<dbReference type="InterPro" id="IPR051533">
    <property type="entry name" value="WaaL-like"/>
</dbReference>
<accession>A0A1F6LRE8</accession>
<dbReference type="PANTHER" id="PTHR37422">
    <property type="entry name" value="TEICHURONIC ACID BIOSYNTHESIS PROTEIN TUAE"/>
    <property type="match status" value="1"/>
</dbReference>
<dbReference type="EMBL" id="MFPV01000032">
    <property type="protein sequence ID" value="OGH61885.1"/>
    <property type="molecule type" value="Genomic_DNA"/>
</dbReference>
<evidence type="ECO:0000256" key="4">
    <source>
        <dbReference type="ARBA" id="ARBA00023136"/>
    </source>
</evidence>
<protein>
    <recommendedName>
        <fullName evidence="6">O-antigen ligase-related domain-containing protein</fullName>
    </recommendedName>
</protein>
<feature type="transmembrane region" description="Helical" evidence="5">
    <location>
        <begin position="30"/>
        <end position="49"/>
    </location>
</feature>
<gene>
    <name evidence="7" type="ORF">A2848_02360</name>
</gene>
<evidence type="ECO:0000256" key="3">
    <source>
        <dbReference type="ARBA" id="ARBA00022989"/>
    </source>
</evidence>
<feature type="transmembrane region" description="Helical" evidence="5">
    <location>
        <begin position="108"/>
        <end position="129"/>
    </location>
</feature>
<evidence type="ECO:0000313" key="8">
    <source>
        <dbReference type="Proteomes" id="UP000176329"/>
    </source>
</evidence>
<feature type="transmembrane region" description="Helical" evidence="5">
    <location>
        <begin position="247"/>
        <end position="280"/>
    </location>
</feature>